<dbReference type="AlphaFoldDB" id="A0A127Z852"/>
<proteinExistence type="predicted"/>
<protein>
    <submittedName>
        <fullName evidence="2">Related to ARP8-Actin-related protein</fullName>
    </submittedName>
</protein>
<organism evidence="2">
    <name type="scientific">Sporisorium scitamineum</name>
    <dbReference type="NCBI Taxonomy" id="49012"/>
    <lineage>
        <taxon>Eukaryota</taxon>
        <taxon>Fungi</taxon>
        <taxon>Dikarya</taxon>
        <taxon>Basidiomycota</taxon>
        <taxon>Ustilaginomycotina</taxon>
        <taxon>Ustilaginomycetes</taxon>
        <taxon>Ustilaginales</taxon>
        <taxon>Ustilaginaceae</taxon>
        <taxon>Sporisorium</taxon>
    </lineage>
</organism>
<evidence type="ECO:0000313" key="2">
    <source>
        <dbReference type="EMBL" id="CDU22256.1"/>
    </source>
</evidence>
<sequence>MSKRSHSFDPLPETHPWSAEKENNGHTQGRSWGWKRLRPSNVEQALLGPDRRAHYPAIADAFAARIHEDEDDDELAVCFPLSVYGRKVAFGIQYQSLPSPFEYRIEPTRLHIGSQSQQGIRRSLVQQQSPL</sequence>
<feature type="region of interest" description="Disordered" evidence="1">
    <location>
        <begin position="1"/>
        <end position="35"/>
    </location>
</feature>
<evidence type="ECO:0000256" key="1">
    <source>
        <dbReference type="SAM" id="MobiDB-lite"/>
    </source>
</evidence>
<reference evidence="2" key="1">
    <citation type="submission" date="2014-06" db="EMBL/GenBank/DDBJ databases">
        <authorList>
            <person name="Ju J."/>
            <person name="Zhang J."/>
        </authorList>
    </citation>
    <scope>NUCLEOTIDE SEQUENCE</scope>
    <source>
        <strain evidence="2">SscI8</strain>
    </source>
</reference>
<accession>A0A127Z852</accession>
<dbReference type="EMBL" id="LK056655">
    <property type="protein sequence ID" value="CDU22256.1"/>
    <property type="molecule type" value="Genomic_DNA"/>
</dbReference>
<name>A0A127Z852_9BASI</name>
<gene>
    <name evidence="2" type="ORF">SPSC_00886</name>
</gene>